<keyword evidence="2" id="KW-0813">Transport</keyword>
<evidence type="ECO:0000259" key="5">
    <source>
        <dbReference type="PROSITE" id="PS50893"/>
    </source>
</evidence>
<dbReference type="PROSITE" id="PS50893">
    <property type="entry name" value="ABC_TRANSPORTER_2"/>
    <property type="match status" value="1"/>
</dbReference>
<dbReference type="Gene3D" id="3.40.50.300">
    <property type="entry name" value="P-loop containing nucleotide triphosphate hydrolases"/>
    <property type="match status" value="1"/>
</dbReference>
<comment type="similarity">
    <text evidence="1">Belongs to the ABC transporter superfamily.</text>
</comment>
<dbReference type="InterPro" id="IPR050763">
    <property type="entry name" value="ABC_transporter_ATP-binding"/>
</dbReference>
<dbReference type="STRING" id="1423792.FD09_GL000804"/>
<gene>
    <name evidence="6" type="ORF">FD09_GL000804</name>
</gene>
<dbReference type="SMART" id="SM00382">
    <property type="entry name" value="AAA"/>
    <property type="match status" value="1"/>
</dbReference>
<evidence type="ECO:0000313" key="6">
    <source>
        <dbReference type="EMBL" id="KRL11079.1"/>
    </source>
</evidence>
<sequence>MLTDQSIIIDSRVNGVYTMHRGVEEIMATNIIALNHVKKSFGRTQALKDVTFTLPAGQVLGFLGPNGAGKSTTIRILLGMLKRDGGDATVFGEDPWHNDLAIHPRIAYIPGDVYLWPNLTGGEIIDLLLRLNGQDHNPKTDALMKAFEFDPKKKARAYSKGNRQKVALIAALSQDAELYIFDEPTSGLDPLNELTFQQEVRKLKKAGKTVLLSSHILSEVEKMCDAIVIIRDGAIIEQGNLDQLRHLSRLRIQVQTEQPLSALKQQTGVFDWHENDSHLQANFAVDHDALTAVMNALTPLGIVDLQSTPPTLEDLFLHYYSDQGVSSHVTQ</sequence>
<dbReference type="Proteomes" id="UP000051330">
    <property type="component" value="Unassembled WGS sequence"/>
</dbReference>
<dbReference type="AlphaFoldDB" id="A0A0R1MSG5"/>
<reference evidence="6 7" key="1">
    <citation type="journal article" date="2015" name="Genome Announc.">
        <title>Expanding the biotechnology potential of lactobacilli through comparative genomics of 213 strains and associated genera.</title>
        <authorList>
            <person name="Sun Z."/>
            <person name="Harris H.M."/>
            <person name="McCann A."/>
            <person name="Guo C."/>
            <person name="Argimon S."/>
            <person name="Zhang W."/>
            <person name="Yang X."/>
            <person name="Jeffery I.B."/>
            <person name="Cooney J.C."/>
            <person name="Kagawa T.F."/>
            <person name="Liu W."/>
            <person name="Song Y."/>
            <person name="Salvetti E."/>
            <person name="Wrobel A."/>
            <person name="Rasinkangas P."/>
            <person name="Parkhill J."/>
            <person name="Rea M.C."/>
            <person name="O'Sullivan O."/>
            <person name="Ritari J."/>
            <person name="Douillard F.P."/>
            <person name="Paul Ross R."/>
            <person name="Yang R."/>
            <person name="Briner A.E."/>
            <person name="Felis G.E."/>
            <person name="de Vos W.M."/>
            <person name="Barrangou R."/>
            <person name="Klaenhammer T.R."/>
            <person name="Caufield P.W."/>
            <person name="Cui Y."/>
            <person name="Zhang H."/>
            <person name="O'Toole P.W."/>
        </authorList>
    </citation>
    <scope>NUCLEOTIDE SEQUENCE [LARGE SCALE GENOMIC DNA]</scope>
    <source>
        <strain evidence="6 7">DSM 12744</strain>
    </source>
</reference>
<dbReference type="PANTHER" id="PTHR42711:SF5">
    <property type="entry name" value="ABC TRANSPORTER ATP-BINDING PROTEIN NATA"/>
    <property type="match status" value="1"/>
</dbReference>
<evidence type="ECO:0000256" key="1">
    <source>
        <dbReference type="ARBA" id="ARBA00005417"/>
    </source>
</evidence>
<dbReference type="Pfam" id="PF00005">
    <property type="entry name" value="ABC_tran"/>
    <property type="match status" value="1"/>
</dbReference>
<keyword evidence="7" id="KW-1185">Reference proteome</keyword>
<dbReference type="GO" id="GO:0005524">
    <property type="term" value="F:ATP binding"/>
    <property type="evidence" value="ECO:0007669"/>
    <property type="project" value="UniProtKB-KW"/>
</dbReference>
<dbReference type="InterPro" id="IPR003593">
    <property type="entry name" value="AAA+_ATPase"/>
</dbReference>
<dbReference type="InterPro" id="IPR003439">
    <property type="entry name" value="ABC_transporter-like_ATP-bd"/>
</dbReference>
<keyword evidence="4" id="KW-0067">ATP-binding</keyword>
<dbReference type="SUPFAM" id="SSF52540">
    <property type="entry name" value="P-loop containing nucleoside triphosphate hydrolases"/>
    <property type="match status" value="1"/>
</dbReference>
<evidence type="ECO:0000256" key="3">
    <source>
        <dbReference type="ARBA" id="ARBA00022741"/>
    </source>
</evidence>
<dbReference type="PANTHER" id="PTHR42711">
    <property type="entry name" value="ABC TRANSPORTER ATP-BINDING PROTEIN"/>
    <property type="match status" value="1"/>
</dbReference>
<dbReference type="PROSITE" id="PS00211">
    <property type="entry name" value="ABC_TRANSPORTER_1"/>
    <property type="match status" value="1"/>
</dbReference>
<evidence type="ECO:0000256" key="2">
    <source>
        <dbReference type="ARBA" id="ARBA00022448"/>
    </source>
</evidence>
<evidence type="ECO:0000256" key="4">
    <source>
        <dbReference type="ARBA" id="ARBA00022840"/>
    </source>
</evidence>
<dbReference type="InterPro" id="IPR017871">
    <property type="entry name" value="ABC_transporter-like_CS"/>
</dbReference>
<accession>A0A0R1MSG5</accession>
<keyword evidence="3" id="KW-0547">Nucleotide-binding</keyword>
<organism evidence="6 7">
    <name type="scientific">Schleiferilactobacillus perolens DSM 12744</name>
    <dbReference type="NCBI Taxonomy" id="1423792"/>
    <lineage>
        <taxon>Bacteria</taxon>
        <taxon>Bacillati</taxon>
        <taxon>Bacillota</taxon>
        <taxon>Bacilli</taxon>
        <taxon>Lactobacillales</taxon>
        <taxon>Lactobacillaceae</taxon>
        <taxon>Schleiferilactobacillus</taxon>
    </lineage>
</organism>
<dbReference type="InterPro" id="IPR027417">
    <property type="entry name" value="P-loop_NTPase"/>
</dbReference>
<dbReference type="EMBL" id="AZEC01000013">
    <property type="protein sequence ID" value="KRL11079.1"/>
    <property type="molecule type" value="Genomic_DNA"/>
</dbReference>
<protein>
    <submittedName>
        <fullName evidence="6">ABC-type multidrug transport system, ATPase component</fullName>
    </submittedName>
</protein>
<name>A0A0R1MSG5_9LACO</name>
<comment type="caution">
    <text evidence="6">The sequence shown here is derived from an EMBL/GenBank/DDBJ whole genome shotgun (WGS) entry which is preliminary data.</text>
</comment>
<dbReference type="PATRIC" id="fig|1423792.3.peg.820"/>
<dbReference type="CDD" id="cd03230">
    <property type="entry name" value="ABC_DR_subfamily_A"/>
    <property type="match status" value="1"/>
</dbReference>
<dbReference type="GO" id="GO:0016887">
    <property type="term" value="F:ATP hydrolysis activity"/>
    <property type="evidence" value="ECO:0007669"/>
    <property type="project" value="InterPro"/>
</dbReference>
<evidence type="ECO:0000313" key="7">
    <source>
        <dbReference type="Proteomes" id="UP000051330"/>
    </source>
</evidence>
<feature type="domain" description="ABC transporter" evidence="5">
    <location>
        <begin position="32"/>
        <end position="257"/>
    </location>
</feature>
<proteinExistence type="inferred from homology"/>